<evidence type="ECO:0000313" key="3">
    <source>
        <dbReference type="Proteomes" id="UP001159427"/>
    </source>
</evidence>
<evidence type="ECO:0000313" key="2">
    <source>
        <dbReference type="EMBL" id="CAH3189871.1"/>
    </source>
</evidence>
<evidence type="ECO:0000256" key="1">
    <source>
        <dbReference type="SAM" id="MobiDB-lite"/>
    </source>
</evidence>
<accession>A0ABN8SDU0</accession>
<organism evidence="2 3">
    <name type="scientific">Porites evermanni</name>
    <dbReference type="NCBI Taxonomy" id="104178"/>
    <lineage>
        <taxon>Eukaryota</taxon>
        <taxon>Metazoa</taxon>
        <taxon>Cnidaria</taxon>
        <taxon>Anthozoa</taxon>
        <taxon>Hexacorallia</taxon>
        <taxon>Scleractinia</taxon>
        <taxon>Fungiina</taxon>
        <taxon>Poritidae</taxon>
        <taxon>Porites</taxon>
    </lineage>
</organism>
<gene>
    <name evidence="2" type="ORF">PEVE_00019835</name>
</gene>
<reference evidence="2 3" key="1">
    <citation type="submission" date="2022-05" db="EMBL/GenBank/DDBJ databases">
        <authorList>
            <consortium name="Genoscope - CEA"/>
            <person name="William W."/>
        </authorList>
    </citation>
    <scope>NUCLEOTIDE SEQUENCE [LARGE SCALE GENOMIC DNA]</scope>
</reference>
<comment type="caution">
    <text evidence="2">The sequence shown here is derived from an EMBL/GenBank/DDBJ whole genome shotgun (WGS) entry which is preliminary data.</text>
</comment>
<name>A0ABN8SDU0_9CNID</name>
<sequence length="188" mass="20382">MASPLGLSRPVDKTLEDKILWGEYIDFALLLPDTLYQSQTPEIQLRLDDSFSGPTENLAAPGLCASTSTSPLAAGAEIAATPTCAAAAIPAPTPPRNAPSHSPAAPTRPQDRATAARSKVEQQRHNHMPLVSAPINIYHLELELATHPDRTFVYNLLNPELSLQKGAYPTEDLFCGTRFPQRLEMCLV</sequence>
<keyword evidence="3" id="KW-1185">Reference proteome</keyword>
<protein>
    <submittedName>
        <fullName evidence="2">Uncharacterized protein</fullName>
    </submittedName>
</protein>
<feature type="region of interest" description="Disordered" evidence="1">
    <location>
        <begin position="87"/>
        <end position="123"/>
    </location>
</feature>
<dbReference type="EMBL" id="CALNXI010002671">
    <property type="protein sequence ID" value="CAH3189871.1"/>
    <property type="molecule type" value="Genomic_DNA"/>
</dbReference>
<proteinExistence type="predicted"/>
<dbReference type="Proteomes" id="UP001159427">
    <property type="component" value="Unassembled WGS sequence"/>
</dbReference>